<reference evidence="3 4" key="1">
    <citation type="journal article" date="2016" name="Nat. Commun.">
        <title>Thousands of microbial genomes shed light on interconnected biogeochemical processes in an aquifer system.</title>
        <authorList>
            <person name="Anantharaman K."/>
            <person name="Brown C.T."/>
            <person name="Hug L.A."/>
            <person name="Sharon I."/>
            <person name="Castelle C.J."/>
            <person name="Probst A.J."/>
            <person name="Thomas B.C."/>
            <person name="Singh A."/>
            <person name="Wilkins M.J."/>
            <person name="Karaoz U."/>
            <person name="Brodie E.L."/>
            <person name="Williams K.H."/>
            <person name="Hubbard S.S."/>
            <person name="Banfield J.F."/>
        </authorList>
    </citation>
    <scope>NUCLEOTIDE SEQUENCE [LARGE SCALE GENOMIC DNA]</scope>
</reference>
<dbReference type="STRING" id="1802555.A2755_01305"/>
<feature type="domain" description="Elongation factor P C-terminal" evidence="2">
    <location>
        <begin position="130"/>
        <end position="185"/>
    </location>
</feature>
<evidence type="ECO:0000313" key="4">
    <source>
        <dbReference type="Proteomes" id="UP000177029"/>
    </source>
</evidence>
<dbReference type="InterPro" id="IPR015365">
    <property type="entry name" value="Elong-fact-P_C"/>
</dbReference>
<dbReference type="Proteomes" id="UP000177029">
    <property type="component" value="Unassembled WGS sequence"/>
</dbReference>
<dbReference type="PANTHER" id="PTHR30053:SF12">
    <property type="entry name" value="ELONGATION FACTOR P (EF-P) FAMILY PROTEIN"/>
    <property type="match status" value="1"/>
</dbReference>
<dbReference type="AlphaFoldDB" id="A0A1F8DVC4"/>
<dbReference type="Gene3D" id="2.30.30.30">
    <property type="match status" value="1"/>
</dbReference>
<comment type="caution">
    <text evidence="3">The sequence shown here is derived from an EMBL/GenBank/DDBJ whole genome shotgun (WGS) entry which is preliminary data.</text>
</comment>
<dbReference type="PIRSF" id="PIRSF005901">
    <property type="entry name" value="EF-P"/>
    <property type="match status" value="1"/>
</dbReference>
<organism evidence="3 4">
    <name type="scientific">Candidatus Wolfebacteria bacterium RIFCSPHIGHO2_01_FULL_48_22</name>
    <dbReference type="NCBI Taxonomy" id="1802555"/>
    <lineage>
        <taxon>Bacteria</taxon>
        <taxon>Candidatus Wolfeibacteriota</taxon>
    </lineage>
</organism>
<dbReference type="EMBL" id="MGIP01000002">
    <property type="protein sequence ID" value="OGM92386.1"/>
    <property type="molecule type" value="Genomic_DNA"/>
</dbReference>
<dbReference type="Gene3D" id="2.40.50.140">
    <property type="entry name" value="Nucleic acid-binding proteins"/>
    <property type="match status" value="2"/>
</dbReference>
<dbReference type="InterPro" id="IPR013185">
    <property type="entry name" value="Transl_elong_KOW-like"/>
</dbReference>
<dbReference type="SUPFAM" id="SSF50249">
    <property type="entry name" value="Nucleic acid-binding proteins"/>
    <property type="match status" value="1"/>
</dbReference>
<dbReference type="GO" id="GO:0043043">
    <property type="term" value="P:peptide biosynthetic process"/>
    <property type="evidence" value="ECO:0007669"/>
    <property type="project" value="InterPro"/>
</dbReference>
<dbReference type="CDD" id="cd05794">
    <property type="entry name" value="S1_EF-P_repeat_2"/>
    <property type="match status" value="1"/>
</dbReference>
<dbReference type="FunFam" id="2.40.50.140:FF:000004">
    <property type="entry name" value="Elongation factor P"/>
    <property type="match status" value="1"/>
</dbReference>
<evidence type="ECO:0000259" key="2">
    <source>
        <dbReference type="SMART" id="SM00841"/>
    </source>
</evidence>
<sequence>MLSYNELRPGHFIVYEGSVCEVLEADFLRMQQRKPVMKVKLRDLMSGKVKETSFQQSNELEEAELERMKARFLYENKGEYWFDEAGNPKNRFKFSAQELGGKEQFLKPQTEVTALMFRDAFISVQLPVKMEFKVVMAPPAIRGNTSSGGTKQVEIETGAMINTPLFIEEGDVICVNTETGLYAERVEKA</sequence>
<evidence type="ECO:0000256" key="1">
    <source>
        <dbReference type="ARBA" id="ARBA00009479"/>
    </source>
</evidence>
<dbReference type="GO" id="GO:0003746">
    <property type="term" value="F:translation elongation factor activity"/>
    <property type="evidence" value="ECO:0007669"/>
    <property type="project" value="TreeGrafter"/>
</dbReference>
<dbReference type="PANTHER" id="PTHR30053">
    <property type="entry name" value="ELONGATION FACTOR P"/>
    <property type="match status" value="1"/>
</dbReference>
<gene>
    <name evidence="3" type="ORF">A2755_01305</name>
</gene>
<dbReference type="InterPro" id="IPR014722">
    <property type="entry name" value="Rib_uL2_dom2"/>
</dbReference>
<evidence type="ECO:0000313" key="3">
    <source>
        <dbReference type="EMBL" id="OGM92386.1"/>
    </source>
</evidence>
<dbReference type="SUPFAM" id="SSF50104">
    <property type="entry name" value="Translation proteins SH3-like domain"/>
    <property type="match status" value="1"/>
</dbReference>
<comment type="similarity">
    <text evidence="1">Belongs to the elongation factor P family.</text>
</comment>
<dbReference type="InterPro" id="IPR008991">
    <property type="entry name" value="Translation_prot_SH3-like_sf"/>
</dbReference>
<dbReference type="Pfam" id="PF08207">
    <property type="entry name" value="EFP_N"/>
    <property type="match status" value="1"/>
</dbReference>
<dbReference type="SMART" id="SM00841">
    <property type="entry name" value="Elong-fact-P_C"/>
    <property type="match status" value="1"/>
</dbReference>
<dbReference type="GO" id="GO:0005829">
    <property type="term" value="C:cytosol"/>
    <property type="evidence" value="ECO:0007669"/>
    <property type="project" value="UniProtKB-ARBA"/>
</dbReference>
<dbReference type="InterPro" id="IPR020599">
    <property type="entry name" value="Transl_elong_fac_P/YeiP"/>
</dbReference>
<dbReference type="InterPro" id="IPR012340">
    <property type="entry name" value="NA-bd_OB-fold"/>
</dbReference>
<proteinExistence type="inferred from homology"/>
<dbReference type="Pfam" id="PF09285">
    <property type="entry name" value="Elong-fact-P_C"/>
    <property type="match status" value="1"/>
</dbReference>
<protein>
    <recommendedName>
        <fullName evidence="2">Elongation factor P C-terminal domain-containing protein</fullName>
    </recommendedName>
</protein>
<name>A0A1F8DVC4_9BACT</name>
<accession>A0A1F8DVC4</accession>